<evidence type="ECO:0000256" key="7">
    <source>
        <dbReference type="ARBA" id="ARBA00023128"/>
    </source>
</evidence>
<proteinExistence type="inferred from homology"/>
<dbReference type="Pfam" id="PF14972">
    <property type="entry name" value="Mito_morph_reg"/>
    <property type="match status" value="1"/>
</dbReference>
<organism evidence="10">
    <name type="scientific">Nyssomyia neivai</name>
    <dbReference type="NCBI Taxonomy" id="330878"/>
    <lineage>
        <taxon>Eukaryota</taxon>
        <taxon>Metazoa</taxon>
        <taxon>Ecdysozoa</taxon>
        <taxon>Arthropoda</taxon>
        <taxon>Hexapoda</taxon>
        <taxon>Insecta</taxon>
        <taxon>Pterygota</taxon>
        <taxon>Neoptera</taxon>
        <taxon>Endopterygota</taxon>
        <taxon>Diptera</taxon>
        <taxon>Nematocera</taxon>
        <taxon>Psychodoidea</taxon>
        <taxon>Psychodidae</taxon>
        <taxon>Nyssomyia</taxon>
    </lineage>
</organism>
<dbReference type="EMBL" id="GFDF01001635">
    <property type="protein sequence ID" value="JAV12449.1"/>
    <property type="molecule type" value="Transcribed_RNA"/>
</dbReference>
<evidence type="ECO:0000256" key="9">
    <source>
        <dbReference type="SAM" id="Phobius"/>
    </source>
</evidence>
<keyword evidence="5" id="KW-0999">Mitochondrion inner membrane</keyword>
<evidence type="ECO:0000256" key="1">
    <source>
        <dbReference type="ARBA" id="ARBA00002812"/>
    </source>
</evidence>
<sequence>MDFIEGKRLSPIDEHQPSVFIVKEVYDDGNAQENFESELDKALYAKFKYIIIEPPRLGEETARWITVGNLLHKTSVVSGIASIAAGFLLPKRFIVTGPLCVVSIIFTTLYTVSWHYDPCCQYQVEKDRKTLERITMQGKDTALPVVLVYSENTVECYVQRTVTILAAAFCAWRFYVSLK</sequence>
<evidence type="ECO:0000256" key="3">
    <source>
        <dbReference type="ARBA" id="ARBA00006060"/>
    </source>
</evidence>
<comment type="function">
    <text evidence="1">Plays a role in mitochondrial morphogenesis.</text>
</comment>
<protein>
    <submittedName>
        <fullName evidence="10">Putative mitochondrial morphoproteinsis regulator</fullName>
    </submittedName>
</protein>
<dbReference type="GO" id="GO:0007007">
    <property type="term" value="P:inner mitochondrial membrane organization"/>
    <property type="evidence" value="ECO:0007669"/>
    <property type="project" value="TreeGrafter"/>
</dbReference>
<keyword evidence="7" id="KW-0496">Mitochondrion</keyword>
<feature type="transmembrane region" description="Helical" evidence="9">
    <location>
        <begin position="93"/>
        <end position="112"/>
    </location>
</feature>
<comment type="similarity">
    <text evidence="3">Belongs to the TMEM11 family.</text>
</comment>
<keyword evidence="6 9" id="KW-1133">Transmembrane helix</keyword>
<evidence type="ECO:0000256" key="2">
    <source>
        <dbReference type="ARBA" id="ARBA00004448"/>
    </source>
</evidence>
<dbReference type="GO" id="GO:0005743">
    <property type="term" value="C:mitochondrial inner membrane"/>
    <property type="evidence" value="ECO:0007669"/>
    <property type="project" value="UniProtKB-SubCell"/>
</dbReference>
<evidence type="ECO:0000256" key="4">
    <source>
        <dbReference type="ARBA" id="ARBA00022692"/>
    </source>
</evidence>
<keyword evidence="8 9" id="KW-0472">Membrane</keyword>
<dbReference type="PANTHER" id="PTHR15099">
    <property type="entry name" value="PROTEIN PM1"/>
    <property type="match status" value="1"/>
</dbReference>
<evidence type="ECO:0000256" key="8">
    <source>
        <dbReference type="ARBA" id="ARBA00023136"/>
    </source>
</evidence>
<evidence type="ECO:0000313" key="10">
    <source>
        <dbReference type="EMBL" id="JAV12449.1"/>
    </source>
</evidence>
<comment type="subcellular location">
    <subcellularLocation>
        <location evidence="2">Mitochondrion inner membrane</location>
        <topology evidence="2">Multi-pass membrane protein</topology>
    </subcellularLocation>
</comment>
<dbReference type="PANTHER" id="PTHR15099:SF2">
    <property type="entry name" value="TRANSMEMBRANE PROTEIN 11, MITOCHONDRIAL"/>
    <property type="match status" value="1"/>
</dbReference>
<dbReference type="AlphaFoldDB" id="A0A1L8E184"/>
<dbReference type="InterPro" id="IPR026120">
    <property type="entry name" value="TMEM11"/>
</dbReference>
<evidence type="ECO:0000256" key="5">
    <source>
        <dbReference type="ARBA" id="ARBA00022792"/>
    </source>
</evidence>
<evidence type="ECO:0000256" key="6">
    <source>
        <dbReference type="ARBA" id="ARBA00022989"/>
    </source>
</evidence>
<reference evidence="10" key="1">
    <citation type="submission" date="2016-12" db="EMBL/GenBank/DDBJ databases">
        <title>An insight into the sialome and mialome of the sand fly, Nyssomyia neivai.</title>
        <authorList>
            <person name="Sebastian V."/>
            <person name="Goulart T.M."/>
            <person name="Oliveira W."/>
            <person name="Calvo E."/>
            <person name="Oliveira L.F."/>
            <person name="Pinto M.C."/>
            <person name="Rosselino A.M."/>
            <person name="Ribeiro J.M."/>
        </authorList>
    </citation>
    <scope>NUCLEOTIDE SEQUENCE</scope>
</reference>
<name>A0A1L8E184_9DIPT</name>
<accession>A0A1L8E184</accession>
<keyword evidence="4 9" id="KW-0812">Transmembrane</keyword>